<reference evidence="1" key="1">
    <citation type="submission" date="2019-11" db="EMBL/GenBank/DDBJ databases">
        <authorList>
            <person name="Liu Y."/>
            <person name="Hou J."/>
            <person name="Li T.-Q."/>
            <person name="Guan C.-H."/>
            <person name="Wu X."/>
            <person name="Wu H.-Z."/>
            <person name="Ling F."/>
            <person name="Zhang R."/>
            <person name="Shi X.-G."/>
            <person name="Ren J.-P."/>
            <person name="Chen E.-F."/>
            <person name="Sun J.-M."/>
        </authorList>
    </citation>
    <scope>NUCLEOTIDE SEQUENCE</scope>
    <source>
        <strain evidence="1">Adult_tree_wgs_1</strain>
        <tissue evidence="1">Leaves</tissue>
    </source>
</reference>
<dbReference type="AlphaFoldDB" id="A0A834LA54"/>
<organism evidence="1 2">
    <name type="scientific">Rhododendron simsii</name>
    <name type="common">Sims's rhododendron</name>
    <dbReference type="NCBI Taxonomy" id="118357"/>
    <lineage>
        <taxon>Eukaryota</taxon>
        <taxon>Viridiplantae</taxon>
        <taxon>Streptophyta</taxon>
        <taxon>Embryophyta</taxon>
        <taxon>Tracheophyta</taxon>
        <taxon>Spermatophyta</taxon>
        <taxon>Magnoliopsida</taxon>
        <taxon>eudicotyledons</taxon>
        <taxon>Gunneridae</taxon>
        <taxon>Pentapetalae</taxon>
        <taxon>asterids</taxon>
        <taxon>Ericales</taxon>
        <taxon>Ericaceae</taxon>
        <taxon>Ericoideae</taxon>
        <taxon>Rhodoreae</taxon>
        <taxon>Rhododendron</taxon>
    </lineage>
</organism>
<accession>A0A834LA54</accession>
<dbReference type="EMBL" id="WJXA01000012">
    <property type="protein sequence ID" value="KAF7124821.1"/>
    <property type="molecule type" value="Genomic_DNA"/>
</dbReference>
<dbReference type="Proteomes" id="UP000626092">
    <property type="component" value="Unassembled WGS sequence"/>
</dbReference>
<dbReference type="OrthoDB" id="1734542at2759"/>
<protein>
    <submittedName>
        <fullName evidence="1">Uncharacterized protein</fullName>
    </submittedName>
</protein>
<gene>
    <name evidence="1" type="ORF">RHSIM_Rhsim12G0174300</name>
</gene>
<comment type="caution">
    <text evidence="1">The sequence shown here is derived from an EMBL/GenBank/DDBJ whole genome shotgun (WGS) entry which is preliminary data.</text>
</comment>
<evidence type="ECO:0000313" key="2">
    <source>
        <dbReference type="Proteomes" id="UP000626092"/>
    </source>
</evidence>
<name>A0A834LA54_RHOSS</name>
<evidence type="ECO:0000313" key="1">
    <source>
        <dbReference type="EMBL" id="KAF7124821.1"/>
    </source>
</evidence>
<proteinExistence type="predicted"/>
<keyword evidence="2" id="KW-1185">Reference proteome</keyword>
<sequence length="166" mass="18746">MHLIMLSTSSSSTGEPILNSYDGEEDHLLREWVKCHSTEFVIKITDVEAKKLKTDAVDEGIEFWRVLQTKLNDPCPFNGLAEIAEWMGQGHSDSQFPSLVSKIVLAAAICHIWGERNRRIFQHCGLIVQLLEAKSVTDIRACLCSWRRVQKSDANLSLSSLWHLPA</sequence>